<comment type="caution">
    <text evidence="5">The sequence shown here is derived from an EMBL/GenBank/DDBJ whole genome shotgun (WGS) entry which is preliminary data.</text>
</comment>
<reference evidence="5 6" key="1">
    <citation type="submission" date="2019-07" db="EMBL/GenBank/DDBJ databases">
        <title>Whole genome shotgun sequence of Aeromicrobium flavum NBRC 107625.</title>
        <authorList>
            <person name="Hosoyama A."/>
            <person name="Uohara A."/>
            <person name="Ohji S."/>
            <person name="Ichikawa N."/>
        </authorList>
    </citation>
    <scope>NUCLEOTIDE SEQUENCE [LARGE SCALE GENOMIC DNA]</scope>
    <source>
        <strain evidence="5 6">NBRC 107625</strain>
    </source>
</reference>
<dbReference type="PANTHER" id="PTHR48090:SF8">
    <property type="entry name" value="GLYCOSYLTRANSFERASE CSBB-RELATED"/>
    <property type="match status" value="1"/>
</dbReference>
<feature type="domain" description="Glycosyltransferase 2-like" evidence="4">
    <location>
        <begin position="16"/>
        <end position="175"/>
    </location>
</feature>
<evidence type="ECO:0000256" key="2">
    <source>
        <dbReference type="SAM" id="MobiDB-lite"/>
    </source>
</evidence>
<dbReference type="Proteomes" id="UP000321769">
    <property type="component" value="Unassembled WGS sequence"/>
</dbReference>
<dbReference type="AlphaFoldDB" id="A0A512HWL0"/>
<gene>
    <name evidence="5" type="ORF">AFL01nite_21610</name>
</gene>
<dbReference type="RefSeq" id="WP_246119685.1">
    <property type="nucleotide sequence ID" value="NZ_BAAAYQ010000001.1"/>
</dbReference>
<dbReference type="SUPFAM" id="SSF53448">
    <property type="entry name" value="Nucleotide-diphospho-sugar transferases"/>
    <property type="match status" value="1"/>
</dbReference>
<keyword evidence="3" id="KW-1133">Transmembrane helix</keyword>
<evidence type="ECO:0000256" key="1">
    <source>
        <dbReference type="ARBA" id="ARBA00006739"/>
    </source>
</evidence>
<dbReference type="CDD" id="cd04187">
    <property type="entry name" value="DPM1_like_bac"/>
    <property type="match status" value="1"/>
</dbReference>
<dbReference type="Pfam" id="PF00535">
    <property type="entry name" value="Glycos_transf_2"/>
    <property type="match status" value="1"/>
</dbReference>
<accession>A0A512HWL0</accession>
<keyword evidence="3" id="KW-0812">Transmembrane</keyword>
<comment type="similarity">
    <text evidence="1">Belongs to the glycosyltransferase 2 family.</text>
</comment>
<organism evidence="5 6">
    <name type="scientific">Aeromicrobium flavum</name>
    <dbReference type="NCBI Taxonomy" id="416568"/>
    <lineage>
        <taxon>Bacteria</taxon>
        <taxon>Bacillati</taxon>
        <taxon>Actinomycetota</taxon>
        <taxon>Actinomycetes</taxon>
        <taxon>Propionibacteriales</taxon>
        <taxon>Nocardioidaceae</taxon>
        <taxon>Aeromicrobium</taxon>
    </lineage>
</organism>
<dbReference type="InterPro" id="IPR029044">
    <property type="entry name" value="Nucleotide-diphossugar_trans"/>
</dbReference>
<feature type="region of interest" description="Disordered" evidence="2">
    <location>
        <begin position="325"/>
        <end position="344"/>
    </location>
</feature>
<name>A0A512HWL0_9ACTN</name>
<feature type="transmembrane region" description="Helical" evidence="3">
    <location>
        <begin position="271"/>
        <end position="296"/>
    </location>
</feature>
<evidence type="ECO:0000313" key="6">
    <source>
        <dbReference type="Proteomes" id="UP000321769"/>
    </source>
</evidence>
<evidence type="ECO:0000313" key="5">
    <source>
        <dbReference type="EMBL" id="GEO89834.1"/>
    </source>
</evidence>
<dbReference type="PANTHER" id="PTHR48090">
    <property type="entry name" value="UNDECAPRENYL-PHOSPHATE 4-DEOXY-4-FORMAMIDO-L-ARABINOSE TRANSFERASE-RELATED"/>
    <property type="match status" value="1"/>
</dbReference>
<dbReference type="GO" id="GO:0005886">
    <property type="term" value="C:plasma membrane"/>
    <property type="evidence" value="ECO:0007669"/>
    <property type="project" value="TreeGrafter"/>
</dbReference>
<evidence type="ECO:0000259" key="4">
    <source>
        <dbReference type="Pfam" id="PF00535"/>
    </source>
</evidence>
<keyword evidence="6" id="KW-1185">Reference proteome</keyword>
<evidence type="ECO:0000256" key="3">
    <source>
        <dbReference type="SAM" id="Phobius"/>
    </source>
</evidence>
<dbReference type="Gene3D" id="3.90.550.10">
    <property type="entry name" value="Spore Coat Polysaccharide Biosynthesis Protein SpsA, Chain A"/>
    <property type="match status" value="1"/>
</dbReference>
<dbReference type="InterPro" id="IPR050256">
    <property type="entry name" value="Glycosyltransferase_2"/>
</dbReference>
<proteinExistence type="inferred from homology"/>
<dbReference type="EMBL" id="BJZQ01000011">
    <property type="protein sequence ID" value="GEO89834.1"/>
    <property type="molecule type" value="Genomic_DNA"/>
</dbReference>
<dbReference type="InterPro" id="IPR001173">
    <property type="entry name" value="Glyco_trans_2-like"/>
</dbReference>
<feature type="transmembrane region" description="Helical" evidence="3">
    <location>
        <begin position="238"/>
        <end position="259"/>
    </location>
</feature>
<protein>
    <recommendedName>
        <fullName evidence="4">Glycosyltransferase 2-like domain-containing protein</fullName>
    </recommendedName>
</protein>
<sequence length="344" mass="37642">MTHHDGETSPQPQVAVVVPCFDEGAVVDRLVEALVPVLASTGRTFEVILVDDGSRDDTLERMRALSHAHEQVHYTALSRNFGKEAAMLAGMSRSRADVTVLMDADLQHPPDLIPSMLALVDAGHDQVVARRDRTGDPAVRTALSRLYYRLVNRLIDVRIQDGVGDFRALSRPAVRAMLSLGETNRFSKGLFAWVGFPTTHIHYRNAPRVGGESKWGSRSLFNYGLDSIISFNSKPLRLAIHLGMLISVLAVLYGLWVGIDSAIHRNPVPGYTTLLCAILGLGGLQIMMLGVLGEYLGRIYMETKQRPHFLVREVDGGPPGDLPLIGRGHDALTSPPSTDDVATR</sequence>
<keyword evidence="3" id="KW-0472">Membrane</keyword>